<gene>
    <name evidence="1" type="ORF">AABD04_07795</name>
</gene>
<sequence length="518" mass="57466">MPYRPPDSSWVTSGWWADDTSQTGRAAAESISRTQLIHLWVKAAPEPKPNIKHLAEDLARWMSELGSATWVVQASSPEAARRMRQGINQILGGRDIWDDVCTVTARYADPFARCSAGIVSEVKRERPRDLPNAISKALRKYEDGPPRTSARNSMIGVVECGTVTASRAHADTFVENPEIYRGAIIAAAMRAYSGKLTEYLERTDDHIDESTRSALIAALDDLTERYGEPDAADRLPTPSESRFVDGTLSKFLSAREADQPVSDAPLIQGSTLYTTADVAGEAWRRAKRNLLRLHINGVPFDDELIARVYGSNLKRATQDLQRKLLREEHHSSVSDRPANFDAVLTLPQRSSVPDDDLEHRRTVLRALFRQAREHVSTSEVESTNPWGWTAGGTSTCWERATVLEILGAYANLDADHFSELEDNIQSGQIERAIAHRYDTERPADTLAANRRASISFAARLLCGALAISLNDDDIVGGDGFEVVGQRASGQTWAQKTAEVLRTLHEYRDTWNLLTESTS</sequence>
<proteinExistence type="predicted"/>
<keyword evidence="2" id="KW-1185">Reference proteome</keyword>
<evidence type="ECO:0000313" key="1">
    <source>
        <dbReference type="EMBL" id="MEK8070747.1"/>
    </source>
</evidence>
<dbReference type="Proteomes" id="UP001456513">
    <property type="component" value="Unassembled WGS sequence"/>
</dbReference>
<organism evidence="1 2">
    <name type="scientific">Rhodococcus navarretei</name>
    <dbReference type="NCBI Taxonomy" id="3128981"/>
    <lineage>
        <taxon>Bacteria</taxon>
        <taxon>Bacillati</taxon>
        <taxon>Actinomycetota</taxon>
        <taxon>Actinomycetes</taxon>
        <taxon>Mycobacteriales</taxon>
        <taxon>Nocardiaceae</taxon>
        <taxon>Rhodococcus</taxon>
    </lineage>
</organism>
<reference evidence="1 2" key="1">
    <citation type="submission" date="2024-03" db="EMBL/GenBank/DDBJ databases">
        <title>Rhodococcus navarretei sp. nov. and Pseudarthrobacter quantumdoti sp. nov., two new species with the ability to biosynthesize Quantum Dots isolated from soil samples at Union Glacier, Antarctica.</title>
        <authorList>
            <person name="Vargas M."/>
        </authorList>
    </citation>
    <scope>NUCLEOTIDE SEQUENCE [LARGE SCALE GENOMIC DNA]</scope>
    <source>
        <strain evidence="1 2">EXRC-4A-4</strain>
    </source>
</reference>
<comment type="caution">
    <text evidence="1">The sequence shown here is derived from an EMBL/GenBank/DDBJ whole genome shotgun (WGS) entry which is preliminary data.</text>
</comment>
<dbReference type="EMBL" id="JBBPCN010000001">
    <property type="protein sequence ID" value="MEK8070747.1"/>
    <property type="molecule type" value="Genomic_DNA"/>
</dbReference>
<protein>
    <submittedName>
        <fullName evidence="1">Uncharacterized protein</fullName>
    </submittedName>
</protein>
<dbReference type="RefSeq" id="WP_341440768.1">
    <property type="nucleotide sequence ID" value="NZ_JBBPCN010000001.1"/>
</dbReference>
<accession>A0ABU9CTM1</accession>
<evidence type="ECO:0000313" key="2">
    <source>
        <dbReference type="Proteomes" id="UP001456513"/>
    </source>
</evidence>
<name>A0ABU9CTM1_9NOCA</name>